<dbReference type="Proteomes" id="UP000016608">
    <property type="component" value="Unassembled WGS sequence"/>
</dbReference>
<dbReference type="PANTHER" id="PTHR11941:SF54">
    <property type="entry name" value="ENOYL-COA HYDRATASE, MITOCHONDRIAL"/>
    <property type="match status" value="1"/>
</dbReference>
<evidence type="ECO:0000313" key="9">
    <source>
        <dbReference type="Proteomes" id="UP000016608"/>
    </source>
</evidence>
<comment type="catalytic activity">
    <reaction evidence="5">
        <text>a short-chain (3S)-3-hydroxyacyl-CoA = a short-chain (2E)-enoyl-CoA + H2O</text>
        <dbReference type="Rhea" id="RHEA:52664"/>
        <dbReference type="ChEBI" id="CHEBI:15377"/>
        <dbReference type="ChEBI" id="CHEBI:87488"/>
        <dbReference type="ChEBI" id="CHEBI:136760"/>
        <dbReference type="EC" id="4.2.1.150"/>
    </reaction>
</comment>
<dbReference type="Gene3D" id="1.10.12.10">
    <property type="entry name" value="Lyase 2-enoyl-coa Hydratase, Chain A, domain 2"/>
    <property type="match status" value="1"/>
</dbReference>
<dbReference type="InterPro" id="IPR014748">
    <property type="entry name" value="Enoyl-CoA_hydra_C"/>
</dbReference>
<dbReference type="CDD" id="cd06558">
    <property type="entry name" value="crotonase-like"/>
    <property type="match status" value="1"/>
</dbReference>
<organism evidence="8 9">
    <name type="scientific">Eubacterium ramulus ATCC 29099</name>
    <dbReference type="NCBI Taxonomy" id="1256908"/>
    <lineage>
        <taxon>Bacteria</taxon>
        <taxon>Bacillati</taxon>
        <taxon>Bacillota</taxon>
        <taxon>Clostridia</taxon>
        <taxon>Eubacteriales</taxon>
        <taxon>Eubacteriaceae</taxon>
        <taxon>Eubacterium</taxon>
    </lineage>
</organism>
<dbReference type="PATRIC" id="fig|1256908.3.peg.2655"/>
<reference evidence="8 9" key="1">
    <citation type="submission" date="2013-06" db="EMBL/GenBank/DDBJ databases">
        <authorList>
            <person name="Weinstock G."/>
            <person name="Sodergren E."/>
            <person name="Lobos E.A."/>
            <person name="Fulton L."/>
            <person name="Fulton R."/>
            <person name="Courtney L."/>
            <person name="Fronick C."/>
            <person name="O'Laughlin M."/>
            <person name="Godfrey J."/>
            <person name="Wilson R.M."/>
            <person name="Miner T."/>
            <person name="Farmer C."/>
            <person name="Delehaunty K."/>
            <person name="Cordes M."/>
            <person name="Minx P."/>
            <person name="Tomlinson C."/>
            <person name="Chen J."/>
            <person name="Wollam A."/>
            <person name="Pepin K.H."/>
            <person name="Bhonagiri V."/>
            <person name="Zhang X."/>
            <person name="Warren W."/>
            <person name="Mitreva M."/>
            <person name="Mardis E.R."/>
            <person name="Wilson R.K."/>
        </authorList>
    </citation>
    <scope>NUCLEOTIDE SEQUENCE [LARGE SCALE GENOMIC DNA]</scope>
    <source>
        <strain evidence="8 9">ATCC 29099</strain>
    </source>
</reference>
<comment type="similarity">
    <text evidence="2 7">Belongs to the enoyl-CoA hydratase/isomerase family.</text>
</comment>
<dbReference type="InterPro" id="IPR001753">
    <property type="entry name" value="Enoyl-CoA_hydra/iso"/>
</dbReference>
<sequence length="271" mass="29296">MTVHLPKQEVFEMNNLLLEVEGPIAVLTINRPKALNALNSETLTELNEVLTEIEGRDDIKVVILTGAGEKSFVAGADISEMVNFSAAEGRAFGMRASEPFFKLQNMRQVTIAAVNGFALGGGCEISMACDIRIASENALFGQPECGLGIIPGFGGTQRLARLVGMGRAKEMIFACQNIDAAEAYRIGLVNKVVPQEELMATAKKLAGKIARNASYAVAIAKAAINNGYDMDIKNAVEYEANLFGMTCSTHDKTEGMTAFLEKRKEKNFTDF</sequence>
<dbReference type="Pfam" id="PF00378">
    <property type="entry name" value="ECH_1"/>
    <property type="match status" value="1"/>
</dbReference>
<dbReference type="GO" id="GO:0018812">
    <property type="term" value="F:3-hydroxyacyl-CoA dehydratase activity"/>
    <property type="evidence" value="ECO:0007669"/>
    <property type="project" value="UniProtKB-EC"/>
</dbReference>
<dbReference type="PROSITE" id="PS00166">
    <property type="entry name" value="ENOYL_COA_HYDRATASE"/>
    <property type="match status" value="1"/>
</dbReference>
<dbReference type="InterPro" id="IPR018376">
    <property type="entry name" value="Enoyl-CoA_hyd/isom_CS"/>
</dbReference>
<dbReference type="EC" id="4.2.1.150" evidence="6"/>
<dbReference type="FunFam" id="1.10.12.10:FF:000001">
    <property type="entry name" value="Probable enoyl-CoA hydratase, mitochondrial"/>
    <property type="match status" value="1"/>
</dbReference>
<dbReference type="HOGENOM" id="CLU_009834_7_6_9"/>
<dbReference type="SUPFAM" id="SSF52096">
    <property type="entry name" value="ClpP/crotonase"/>
    <property type="match status" value="1"/>
</dbReference>
<comment type="pathway">
    <text evidence="1">Lipid metabolism; butanoate metabolism.</text>
</comment>
<accession>U2PE26</accession>
<dbReference type="InterPro" id="IPR029045">
    <property type="entry name" value="ClpP/crotonase-like_dom_sf"/>
</dbReference>
<gene>
    <name evidence="8" type="ORF">HMPREF0373_02890</name>
</gene>
<dbReference type="FunFam" id="3.90.226.10:FF:000009">
    <property type="entry name" value="Carnitinyl-CoA dehydratase"/>
    <property type="match status" value="1"/>
</dbReference>
<evidence type="ECO:0000256" key="2">
    <source>
        <dbReference type="ARBA" id="ARBA00005254"/>
    </source>
</evidence>
<evidence type="ECO:0000256" key="1">
    <source>
        <dbReference type="ARBA" id="ARBA00005086"/>
    </source>
</evidence>
<dbReference type="AlphaFoldDB" id="U2PE26"/>
<evidence type="ECO:0000256" key="3">
    <source>
        <dbReference type="ARBA" id="ARBA00011881"/>
    </source>
</evidence>
<evidence type="ECO:0000313" key="8">
    <source>
        <dbReference type="EMBL" id="ERK42376.1"/>
    </source>
</evidence>
<evidence type="ECO:0000256" key="4">
    <source>
        <dbReference type="ARBA" id="ARBA00023239"/>
    </source>
</evidence>
<evidence type="ECO:0000256" key="6">
    <source>
        <dbReference type="ARBA" id="ARBA00067035"/>
    </source>
</evidence>
<dbReference type="EMBL" id="AWVJ01000176">
    <property type="protein sequence ID" value="ERK42376.1"/>
    <property type="molecule type" value="Genomic_DNA"/>
</dbReference>
<dbReference type="eggNOG" id="COG1024">
    <property type="taxonomic scope" value="Bacteria"/>
</dbReference>
<dbReference type="GO" id="GO:0006635">
    <property type="term" value="P:fatty acid beta-oxidation"/>
    <property type="evidence" value="ECO:0007669"/>
    <property type="project" value="TreeGrafter"/>
</dbReference>
<protein>
    <recommendedName>
        <fullName evidence="6">short-chain-enoyl-CoA hydratase</fullName>
        <ecNumber evidence="6">4.2.1.150</ecNumber>
    </recommendedName>
</protein>
<comment type="subunit">
    <text evidence="3">Homotetramer.</text>
</comment>
<dbReference type="PANTHER" id="PTHR11941">
    <property type="entry name" value="ENOYL-COA HYDRATASE-RELATED"/>
    <property type="match status" value="1"/>
</dbReference>
<keyword evidence="9" id="KW-1185">Reference proteome</keyword>
<evidence type="ECO:0000256" key="5">
    <source>
        <dbReference type="ARBA" id="ARBA00050624"/>
    </source>
</evidence>
<name>U2PE26_EUBRA</name>
<evidence type="ECO:0000256" key="7">
    <source>
        <dbReference type="RuleBase" id="RU003707"/>
    </source>
</evidence>
<keyword evidence="4" id="KW-0456">Lyase</keyword>
<proteinExistence type="inferred from homology"/>
<comment type="caution">
    <text evidence="8">The sequence shown here is derived from an EMBL/GenBank/DDBJ whole genome shotgun (WGS) entry which is preliminary data.</text>
</comment>
<dbReference type="Gene3D" id="3.90.226.10">
    <property type="entry name" value="2-enoyl-CoA Hydratase, Chain A, domain 1"/>
    <property type="match status" value="1"/>
</dbReference>